<feature type="transmembrane region" description="Helical" evidence="1">
    <location>
        <begin position="6"/>
        <end position="28"/>
    </location>
</feature>
<sequence length="159" mass="18348">MHKNLVIKNIIFIVGILLAFGMFSQFVIPNHIERTEEQREQSDIEMIETMQRAVNTALESEDVRDATGSLINSYGKCEIWLGKTTSIRFELLKKTLPELYDATYKQLEQYTKCVSLAALSSEYGLRMVIDDDYNVLISIESSYGQVTQCKYIKDQFKRV</sequence>
<accession>A0ABV1H6I1</accession>
<dbReference type="Proteomes" id="UP001546774">
    <property type="component" value="Unassembled WGS sequence"/>
</dbReference>
<keyword evidence="3" id="KW-1185">Reference proteome</keyword>
<keyword evidence="1" id="KW-0812">Transmembrane</keyword>
<protein>
    <submittedName>
        <fullName evidence="2">Uncharacterized protein</fullName>
    </submittedName>
</protein>
<proteinExistence type="predicted"/>
<evidence type="ECO:0000256" key="1">
    <source>
        <dbReference type="SAM" id="Phobius"/>
    </source>
</evidence>
<organism evidence="2 3">
    <name type="scientific">Lachnospira intestinalis</name>
    <dbReference type="NCBI Taxonomy" id="3133158"/>
    <lineage>
        <taxon>Bacteria</taxon>
        <taxon>Bacillati</taxon>
        <taxon>Bacillota</taxon>
        <taxon>Clostridia</taxon>
        <taxon>Lachnospirales</taxon>
        <taxon>Lachnospiraceae</taxon>
        <taxon>Lachnospira</taxon>
    </lineage>
</organism>
<reference evidence="2" key="1">
    <citation type="submission" date="2024-03" db="EMBL/GenBank/DDBJ databases">
        <title>Human intestinal bacterial collection.</title>
        <authorList>
            <person name="Pauvert C."/>
            <person name="Hitch T.C.A."/>
            <person name="Clavel T."/>
        </authorList>
    </citation>
    <scope>NUCLEOTIDE SEQUENCE [LARGE SCALE GENOMIC DNA]</scope>
    <source>
        <strain evidence="2">CLA-AA-H89B</strain>
    </source>
</reference>
<name>A0ABV1H6I1_9FIRM</name>
<evidence type="ECO:0000313" key="3">
    <source>
        <dbReference type="Proteomes" id="UP001546774"/>
    </source>
</evidence>
<keyword evidence="1" id="KW-1133">Transmembrane helix</keyword>
<evidence type="ECO:0000313" key="2">
    <source>
        <dbReference type="EMBL" id="MEQ2555314.1"/>
    </source>
</evidence>
<gene>
    <name evidence="2" type="ORF">WMO37_09885</name>
</gene>
<keyword evidence="1" id="KW-0472">Membrane</keyword>
<comment type="caution">
    <text evidence="2">The sequence shown here is derived from an EMBL/GenBank/DDBJ whole genome shotgun (WGS) entry which is preliminary data.</text>
</comment>
<dbReference type="EMBL" id="JBBMFS010000008">
    <property type="protein sequence ID" value="MEQ2555314.1"/>
    <property type="molecule type" value="Genomic_DNA"/>
</dbReference>